<feature type="transmembrane region" description="Helical" evidence="1">
    <location>
        <begin position="23"/>
        <end position="49"/>
    </location>
</feature>
<keyword evidence="1" id="KW-0812">Transmembrane</keyword>
<proteinExistence type="predicted"/>
<gene>
    <name evidence="2" type="ORF">SAMN04489717_4765</name>
</gene>
<dbReference type="RefSeq" id="WP_092655802.1">
    <property type="nucleotide sequence ID" value="NZ_LT629732.1"/>
</dbReference>
<dbReference type="Pfam" id="PF09819">
    <property type="entry name" value="ABC_cobalt"/>
    <property type="match status" value="1"/>
</dbReference>
<feature type="transmembrane region" description="Helical" evidence="1">
    <location>
        <begin position="106"/>
        <end position="126"/>
    </location>
</feature>
<reference evidence="2 3" key="1">
    <citation type="submission" date="2016-10" db="EMBL/GenBank/DDBJ databases">
        <authorList>
            <person name="de Groot N.N."/>
        </authorList>
    </citation>
    <scope>NUCLEOTIDE SEQUENCE [LARGE SCALE GENOMIC DNA]</scope>
    <source>
        <strain evidence="2 3">DSM 22024</strain>
    </source>
</reference>
<evidence type="ECO:0000313" key="3">
    <source>
        <dbReference type="Proteomes" id="UP000198983"/>
    </source>
</evidence>
<evidence type="ECO:0000256" key="1">
    <source>
        <dbReference type="SAM" id="Phobius"/>
    </source>
</evidence>
<organism evidence="2 3">
    <name type="scientific">Actinopolymorpha singaporensis</name>
    <dbReference type="NCBI Taxonomy" id="117157"/>
    <lineage>
        <taxon>Bacteria</taxon>
        <taxon>Bacillati</taxon>
        <taxon>Actinomycetota</taxon>
        <taxon>Actinomycetes</taxon>
        <taxon>Propionibacteriales</taxon>
        <taxon>Actinopolymorphaceae</taxon>
        <taxon>Actinopolymorpha</taxon>
    </lineage>
</organism>
<keyword evidence="3" id="KW-1185">Reference proteome</keyword>
<dbReference type="STRING" id="117157.SAMN04489717_4765"/>
<dbReference type="AlphaFoldDB" id="A0A1H1X0V4"/>
<name>A0A1H1X0V4_9ACTN</name>
<dbReference type="PIRSF" id="PIRSF037394">
    <property type="entry name" value="ABC_thiamine-permease_YkoE_prd"/>
    <property type="match status" value="1"/>
</dbReference>
<feature type="transmembrane region" description="Helical" evidence="1">
    <location>
        <begin position="61"/>
        <end position="78"/>
    </location>
</feature>
<dbReference type="OrthoDB" id="8017424at2"/>
<keyword evidence="1" id="KW-0472">Membrane</keyword>
<keyword evidence="1" id="KW-1133">Transmembrane helix</keyword>
<sequence length="206" mass="21493">MTQDVTSTAARGQRPVNRRWRTVDIVVAAVVAVAFGVVFVAWGAMYTAVGPVFAGFKPAQAVLYGMWLLPGVLGGLLIRKPGAAVFTELVAAAVSAFLGVDSPLAIILYGLVQGLAAELVFAAFRYRRWRPPVALLAGAVAGVVPAVMDNVLYNVAWAPTWKLVYGVLVVVSSVVIAGAGSFALVRALAATGVLAPFASGREQTPR</sequence>
<dbReference type="Proteomes" id="UP000198983">
    <property type="component" value="Chromosome I"/>
</dbReference>
<evidence type="ECO:0000313" key="2">
    <source>
        <dbReference type="EMBL" id="SDT02964.1"/>
    </source>
</evidence>
<protein>
    <submittedName>
        <fullName evidence="2">Energy-coupling factor transport system substrate-specific component</fullName>
    </submittedName>
</protein>
<accession>A0A1H1X0V4</accession>
<feature type="transmembrane region" description="Helical" evidence="1">
    <location>
        <begin position="133"/>
        <end position="157"/>
    </location>
</feature>
<dbReference type="InterPro" id="IPR017195">
    <property type="entry name" value="ABC_thiamin-permease_prd"/>
</dbReference>
<dbReference type="EMBL" id="LT629732">
    <property type="protein sequence ID" value="SDT02964.1"/>
    <property type="molecule type" value="Genomic_DNA"/>
</dbReference>
<feature type="transmembrane region" description="Helical" evidence="1">
    <location>
        <begin position="83"/>
        <end position="100"/>
    </location>
</feature>
<feature type="transmembrane region" description="Helical" evidence="1">
    <location>
        <begin position="163"/>
        <end position="185"/>
    </location>
</feature>